<dbReference type="Proteomes" id="UP000309340">
    <property type="component" value="Unassembled WGS sequence"/>
</dbReference>
<dbReference type="AlphaFoldDB" id="A0A4U0XSW1"/>
<proteinExistence type="predicted"/>
<evidence type="ECO:0000313" key="3">
    <source>
        <dbReference type="Proteomes" id="UP000309340"/>
    </source>
</evidence>
<sequence length="61" mass="6338">MNHGYDSGYSDPTASDSSNQGWDGDSSDPGSSDSGAGVSEEEEAAGILMEMHRADAELQDN</sequence>
<feature type="compositionally biased region" description="Basic and acidic residues" evidence="1">
    <location>
        <begin position="50"/>
        <end position="61"/>
    </location>
</feature>
<evidence type="ECO:0000313" key="2">
    <source>
        <dbReference type="EMBL" id="TKA78768.1"/>
    </source>
</evidence>
<feature type="compositionally biased region" description="Polar residues" evidence="1">
    <location>
        <begin position="10"/>
        <end position="21"/>
    </location>
</feature>
<feature type="compositionally biased region" description="Low complexity" evidence="1">
    <location>
        <begin position="23"/>
        <end position="38"/>
    </location>
</feature>
<feature type="region of interest" description="Disordered" evidence="1">
    <location>
        <begin position="1"/>
        <end position="61"/>
    </location>
</feature>
<reference evidence="2 3" key="1">
    <citation type="submission" date="2017-03" db="EMBL/GenBank/DDBJ databases">
        <title>Genomes of endolithic fungi from Antarctica.</title>
        <authorList>
            <person name="Coleine C."/>
            <person name="Masonjones S."/>
            <person name="Stajich J.E."/>
        </authorList>
    </citation>
    <scope>NUCLEOTIDE SEQUENCE [LARGE SCALE GENOMIC DNA]</scope>
    <source>
        <strain evidence="2 3">CCFEE 5184</strain>
    </source>
</reference>
<organism evidence="2 3">
    <name type="scientific">Friedmanniomyces simplex</name>
    <dbReference type="NCBI Taxonomy" id="329884"/>
    <lineage>
        <taxon>Eukaryota</taxon>
        <taxon>Fungi</taxon>
        <taxon>Dikarya</taxon>
        <taxon>Ascomycota</taxon>
        <taxon>Pezizomycotina</taxon>
        <taxon>Dothideomycetes</taxon>
        <taxon>Dothideomycetidae</taxon>
        <taxon>Mycosphaerellales</taxon>
        <taxon>Teratosphaeriaceae</taxon>
        <taxon>Friedmanniomyces</taxon>
    </lineage>
</organism>
<gene>
    <name evidence="2" type="ORF">B0A55_04121</name>
</gene>
<protein>
    <submittedName>
        <fullName evidence="2">Uncharacterized protein</fullName>
    </submittedName>
</protein>
<keyword evidence="3" id="KW-1185">Reference proteome</keyword>
<comment type="caution">
    <text evidence="2">The sequence shown here is derived from an EMBL/GenBank/DDBJ whole genome shotgun (WGS) entry which is preliminary data.</text>
</comment>
<accession>A0A4U0XSW1</accession>
<evidence type="ECO:0000256" key="1">
    <source>
        <dbReference type="SAM" id="MobiDB-lite"/>
    </source>
</evidence>
<name>A0A4U0XSW1_9PEZI</name>
<dbReference type="EMBL" id="NAJQ01000105">
    <property type="protein sequence ID" value="TKA78768.1"/>
    <property type="molecule type" value="Genomic_DNA"/>
</dbReference>